<dbReference type="InterPro" id="IPR002347">
    <property type="entry name" value="SDR_fam"/>
</dbReference>
<dbReference type="PANTHER" id="PTHR24321:SF14">
    <property type="entry name" value="SHORT-CHAIN TYPE DEHYDROGENASE_REDUCTASE BLR2146-RELATED"/>
    <property type="match status" value="1"/>
</dbReference>
<dbReference type="AlphaFoldDB" id="A0A9X1SUL0"/>
<dbReference type="PRINTS" id="PR00080">
    <property type="entry name" value="SDRFAMILY"/>
</dbReference>
<evidence type="ECO:0000313" key="3">
    <source>
        <dbReference type="EMBL" id="MCD5311830.1"/>
    </source>
</evidence>
<protein>
    <submittedName>
        <fullName evidence="3">SDR family oxidoreductase</fullName>
    </submittedName>
</protein>
<dbReference type="Gene3D" id="3.40.50.720">
    <property type="entry name" value="NAD(P)-binding Rossmann-like Domain"/>
    <property type="match status" value="1"/>
</dbReference>
<dbReference type="RefSeq" id="WP_231441434.1">
    <property type="nucleotide sequence ID" value="NZ_JAJOMB010000006.1"/>
</dbReference>
<evidence type="ECO:0000256" key="2">
    <source>
        <dbReference type="ARBA" id="ARBA00023002"/>
    </source>
</evidence>
<comment type="similarity">
    <text evidence="1">Belongs to the short-chain dehydrogenases/reductases (SDR) family.</text>
</comment>
<dbReference type="InterPro" id="IPR036291">
    <property type="entry name" value="NAD(P)-bd_dom_sf"/>
</dbReference>
<dbReference type="FunFam" id="3.40.50.720:FF:000084">
    <property type="entry name" value="Short-chain dehydrogenase reductase"/>
    <property type="match status" value="1"/>
</dbReference>
<evidence type="ECO:0000313" key="4">
    <source>
        <dbReference type="Proteomes" id="UP001138997"/>
    </source>
</evidence>
<dbReference type="EMBL" id="JAJOMB010000006">
    <property type="protein sequence ID" value="MCD5311830.1"/>
    <property type="molecule type" value="Genomic_DNA"/>
</dbReference>
<name>A0A9X1SUL0_9ACTN</name>
<organism evidence="3 4">
    <name type="scientific">Kineosporia babensis</name>
    <dbReference type="NCBI Taxonomy" id="499548"/>
    <lineage>
        <taxon>Bacteria</taxon>
        <taxon>Bacillati</taxon>
        <taxon>Actinomycetota</taxon>
        <taxon>Actinomycetes</taxon>
        <taxon>Kineosporiales</taxon>
        <taxon>Kineosporiaceae</taxon>
        <taxon>Kineosporia</taxon>
    </lineage>
</organism>
<reference evidence="3" key="1">
    <citation type="submission" date="2021-11" db="EMBL/GenBank/DDBJ databases">
        <title>Streptomyces corallinus and Kineosporia corallina sp. nov., two new coral-derived marine actinobacteria.</title>
        <authorList>
            <person name="Buangrab K."/>
            <person name="Sutthacheep M."/>
            <person name="Yeemin T."/>
            <person name="Harunari E."/>
            <person name="Igarashi Y."/>
            <person name="Sripreechasak P."/>
            <person name="Kanchanasin P."/>
            <person name="Tanasupawat S."/>
            <person name="Phongsopitanun W."/>
        </authorList>
    </citation>
    <scope>NUCLEOTIDE SEQUENCE</scope>
    <source>
        <strain evidence="3">JCM 31032</strain>
    </source>
</reference>
<dbReference type="GO" id="GO:0016491">
    <property type="term" value="F:oxidoreductase activity"/>
    <property type="evidence" value="ECO:0007669"/>
    <property type="project" value="UniProtKB-KW"/>
</dbReference>
<dbReference type="PRINTS" id="PR00081">
    <property type="entry name" value="GDHRDH"/>
</dbReference>
<dbReference type="PANTHER" id="PTHR24321">
    <property type="entry name" value="DEHYDROGENASES, SHORT CHAIN"/>
    <property type="match status" value="1"/>
</dbReference>
<dbReference type="Proteomes" id="UP001138997">
    <property type="component" value="Unassembled WGS sequence"/>
</dbReference>
<accession>A0A9X1SUL0</accession>
<sequence>MGRLNEKVVIVTGAAMADEAGYNIGGATAADVVAEGGRVVVTGRNAEGGERLAAHLNEKFGAGSAVARPVDLMSEDQIADLITFTVGTFGALDVLMNIAALFHPQDGDLASISSQTWDTVMGVNLRGTMLTTKYALPELLKSRGVIVNTSSTHALAGDTSFTAYGASKAAVLALTQYTATQYGAAGVRCNVVVPGVTTSPKVQLAPEPVLDIYRRHTPAPTLNTPEEVAKVYTFLGSSDSASMNGAQVQVDAGMFAHQSFTPDTVALGKATTDTLG</sequence>
<proteinExistence type="inferred from homology"/>
<comment type="caution">
    <text evidence="3">The sequence shown here is derived from an EMBL/GenBank/DDBJ whole genome shotgun (WGS) entry which is preliminary data.</text>
</comment>
<keyword evidence="4" id="KW-1185">Reference proteome</keyword>
<dbReference type="SUPFAM" id="SSF51735">
    <property type="entry name" value="NAD(P)-binding Rossmann-fold domains"/>
    <property type="match status" value="1"/>
</dbReference>
<dbReference type="CDD" id="cd05233">
    <property type="entry name" value="SDR_c"/>
    <property type="match status" value="1"/>
</dbReference>
<keyword evidence="2" id="KW-0560">Oxidoreductase</keyword>
<evidence type="ECO:0000256" key="1">
    <source>
        <dbReference type="ARBA" id="ARBA00006484"/>
    </source>
</evidence>
<dbReference type="Pfam" id="PF13561">
    <property type="entry name" value="adh_short_C2"/>
    <property type="match status" value="1"/>
</dbReference>
<gene>
    <name evidence="3" type="ORF">LR394_13050</name>
</gene>